<dbReference type="EMBL" id="AP014862">
    <property type="protein sequence ID" value="BAU72309.1"/>
    <property type="molecule type" value="Genomic_DNA"/>
</dbReference>
<dbReference type="KEGG" id="pfuw:KF707C_6210"/>
<evidence type="ECO:0000313" key="1">
    <source>
        <dbReference type="EMBL" id="BAU72309.1"/>
    </source>
</evidence>
<reference evidence="1 2" key="2">
    <citation type="journal article" date="2017" name="Int. J. Syst. Evol. Microbiol.">
        <title>Pseudomonas furukawaii sp. nov., a polychlorinated biphenyl-degrading bacterium isolated from biphenyl-contaminated soil in Japan.</title>
        <authorList>
            <person name="Kimura N."/>
            <person name="Watanabe T."/>
            <person name="Suenaga H."/>
            <person name="Fujihara H."/>
            <person name="Futagami T."/>
            <person name="Goto M."/>
            <person name="Hanada S."/>
            <person name="Hirose J."/>
        </authorList>
    </citation>
    <scope>NUCLEOTIDE SEQUENCE [LARGE SCALE GENOMIC DNA]</scope>
    <source>
        <strain evidence="2">DSM 10086 / NBRC 110670 / KF707</strain>
    </source>
</reference>
<name>A0AAD1BYM7_METFU</name>
<organism evidence="1 2">
    <name type="scientific">Metapseudomonas furukawaii</name>
    <name type="common">Pseudomonas furukawaii</name>
    <dbReference type="NCBI Taxonomy" id="1149133"/>
    <lineage>
        <taxon>Bacteria</taxon>
        <taxon>Pseudomonadati</taxon>
        <taxon>Pseudomonadota</taxon>
        <taxon>Gammaproteobacteria</taxon>
        <taxon>Pseudomonadales</taxon>
        <taxon>Pseudomonadaceae</taxon>
        <taxon>Metapseudomonas</taxon>
    </lineage>
</organism>
<evidence type="ECO:0000313" key="2">
    <source>
        <dbReference type="Proteomes" id="UP000218554"/>
    </source>
</evidence>
<keyword evidence="2" id="KW-1185">Reference proteome</keyword>
<gene>
    <name evidence="1" type="ORF">KF707C_6210</name>
</gene>
<dbReference type="AlphaFoldDB" id="A0AAD1BYM7"/>
<proteinExistence type="predicted"/>
<protein>
    <submittedName>
        <fullName evidence="1">Uncharacterized protein</fullName>
    </submittedName>
</protein>
<dbReference type="Proteomes" id="UP000218554">
    <property type="component" value="Chromosome"/>
</dbReference>
<sequence length="49" mass="5640">MVVLWTVGKQKPPVGLPTGGFVELWRRPCWSGPPDGYQVSPWLNQYPWK</sequence>
<accession>A0AAD1BYM7</accession>
<reference evidence="2" key="1">
    <citation type="submission" date="2015-05" db="EMBL/GenBank/DDBJ databases">
        <title>Draft genome sequencing of a biphenyl-degrading bacterium, Pseudomonas balearica KF707 (=NBRC110670).</title>
        <authorList>
            <person name="Kimura N."/>
            <person name="Hirose J."/>
            <person name="Watanabe T."/>
            <person name="Suenaga H."/>
            <person name="Fujihara H."/>
            <person name="Noguchi M."/>
            <person name="Hashimoto M."/>
            <person name="Shimodaira J."/>
            <person name="Tsuchikane K."/>
            <person name="Hosoyama A."/>
            <person name="Yamazoe A."/>
            <person name="Fujita N."/>
            <person name="Furukawa K."/>
        </authorList>
    </citation>
    <scope>NUCLEOTIDE SEQUENCE [LARGE SCALE GENOMIC DNA]</scope>
    <source>
        <strain evidence="2">DSM 10086 / NBRC 110670 / KF707</strain>
    </source>
</reference>